<proteinExistence type="predicted"/>
<dbReference type="EMBL" id="UGJF01000001">
    <property type="protein sequence ID" value="STQ88328.1"/>
    <property type="molecule type" value="Genomic_DNA"/>
</dbReference>
<dbReference type="RefSeq" id="WP_115057022.1">
    <property type="nucleotide sequence ID" value="NZ_CAJFGW010000004.1"/>
</dbReference>
<sequence>MNEFVKFYKEYGGVLDPKDIGDIREHMYRRKRLYEMLGIPSFAFHGIDLLDIGGGSGYNTLVFLLLGAKVDLVEPNEVAVHSALKLFEKYQIPKSQYTIYNEILESFKGENAYKVIIAEGFLHSLYAENRQEVIECIKKYANIGTYIVVTTMCEFSYFYEDLRRILGLILISKIEDRKQKIEILSRAFGSHLNNLKYAVRPVEDWVVDTILNPGGDVKLFSIEECVKYFGEGYEVVGMSPNLIPNQSWYKDMQYSYSKEILREFSFKKHLLIDRNFKDFERKHVKNQELYKELICFREYIGKFRREPNELFIIRIIEILQRILDKNKDLGEVFMGCVQESIVLLRNFQSIKWQNVASAKKISKAWGRGLQYISFVKNKE</sequence>
<keyword evidence="1" id="KW-0808">Transferase</keyword>
<gene>
    <name evidence="1" type="ORF">NCTC13156_01165</name>
</gene>
<dbReference type="CDD" id="cd02440">
    <property type="entry name" value="AdoMet_MTases"/>
    <property type="match status" value="1"/>
</dbReference>
<organism evidence="1 2">
    <name type="scientific">Helicobacter pullorum</name>
    <dbReference type="NCBI Taxonomy" id="35818"/>
    <lineage>
        <taxon>Bacteria</taxon>
        <taxon>Pseudomonadati</taxon>
        <taxon>Campylobacterota</taxon>
        <taxon>Epsilonproteobacteria</taxon>
        <taxon>Campylobacterales</taxon>
        <taxon>Helicobacteraceae</taxon>
        <taxon>Helicobacter</taxon>
    </lineage>
</organism>
<evidence type="ECO:0000313" key="2">
    <source>
        <dbReference type="Proteomes" id="UP000255269"/>
    </source>
</evidence>
<reference evidence="1 2" key="1">
    <citation type="submission" date="2018-06" db="EMBL/GenBank/DDBJ databases">
        <authorList>
            <consortium name="Pathogen Informatics"/>
            <person name="Doyle S."/>
        </authorList>
    </citation>
    <scope>NUCLEOTIDE SEQUENCE [LARGE SCALE GENOMIC DNA]</scope>
    <source>
        <strain evidence="1 2">NCTC13156</strain>
    </source>
</reference>
<name>A0A377PZD2_9HELI</name>
<dbReference type="SUPFAM" id="SSF53335">
    <property type="entry name" value="S-adenosyl-L-methionine-dependent methyltransferases"/>
    <property type="match status" value="1"/>
</dbReference>
<dbReference type="Pfam" id="PF13489">
    <property type="entry name" value="Methyltransf_23"/>
    <property type="match status" value="1"/>
</dbReference>
<evidence type="ECO:0000313" key="1">
    <source>
        <dbReference type="EMBL" id="STQ88328.1"/>
    </source>
</evidence>
<dbReference type="GO" id="GO:0032259">
    <property type="term" value="P:methylation"/>
    <property type="evidence" value="ECO:0007669"/>
    <property type="project" value="UniProtKB-KW"/>
</dbReference>
<dbReference type="GO" id="GO:0008168">
    <property type="term" value="F:methyltransferase activity"/>
    <property type="evidence" value="ECO:0007669"/>
    <property type="project" value="UniProtKB-KW"/>
</dbReference>
<keyword evidence="1" id="KW-0489">Methyltransferase</keyword>
<protein>
    <submittedName>
        <fullName evidence="1">Methyltransferase domain</fullName>
    </submittedName>
</protein>
<dbReference type="Gene3D" id="3.40.50.150">
    <property type="entry name" value="Vaccinia Virus protein VP39"/>
    <property type="match status" value="1"/>
</dbReference>
<dbReference type="InterPro" id="IPR029063">
    <property type="entry name" value="SAM-dependent_MTases_sf"/>
</dbReference>
<accession>A0A377PZD2</accession>
<dbReference type="AlphaFoldDB" id="A0A377PZD2"/>
<dbReference type="Proteomes" id="UP000255269">
    <property type="component" value="Unassembled WGS sequence"/>
</dbReference>